<dbReference type="EMBL" id="CP000614">
    <property type="protein sequence ID" value="ABO53187.1"/>
    <property type="molecule type" value="Genomic_DNA"/>
</dbReference>
<dbReference type="Proteomes" id="UP000002287">
    <property type="component" value="Chromosome 1"/>
</dbReference>
<feature type="domain" description="DUF6471" evidence="1">
    <location>
        <begin position="82"/>
        <end position="146"/>
    </location>
</feature>
<evidence type="ECO:0000313" key="3">
    <source>
        <dbReference type="Proteomes" id="UP000002287"/>
    </source>
</evidence>
<feature type="domain" description="DUF6471" evidence="1">
    <location>
        <begin position="5"/>
        <end position="63"/>
    </location>
</feature>
<evidence type="ECO:0000259" key="1">
    <source>
        <dbReference type="Pfam" id="PF20075"/>
    </source>
</evidence>
<name>A4JA84_BURVG</name>
<proteinExistence type="predicted"/>
<protein>
    <recommendedName>
        <fullName evidence="1">DUF6471 domain-containing protein</fullName>
    </recommendedName>
</protein>
<evidence type="ECO:0000313" key="2">
    <source>
        <dbReference type="EMBL" id="ABO53187.1"/>
    </source>
</evidence>
<dbReference type="AlphaFoldDB" id="A4JA84"/>
<dbReference type="InterPro" id="IPR045526">
    <property type="entry name" value="DUF6471"/>
</dbReference>
<organism evidence="2 3">
    <name type="scientific">Burkholderia vietnamiensis (strain G4 / LMG 22486)</name>
    <name type="common">Burkholderia cepacia (strain R1808)</name>
    <dbReference type="NCBI Taxonomy" id="269482"/>
    <lineage>
        <taxon>Bacteria</taxon>
        <taxon>Pseudomonadati</taxon>
        <taxon>Pseudomonadota</taxon>
        <taxon>Betaproteobacteria</taxon>
        <taxon>Burkholderiales</taxon>
        <taxon>Burkholderiaceae</taxon>
        <taxon>Burkholderia</taxon>
        <taxon>Burkholderia cepacia complex</taxon>
    </lineage>
</organism>
<gene>
    <name evidence="2" type="ordered locus">Bcep1808_0164</name>
</gene>
<accession>A4JA84</accession>
<reference evidence="3" key="1">
    <citation type="submission" date="2007-03" db="EMBL/GenBank/DDBJ databases">
        <title>Complete sequence of chromosome 1 of Burkholderia vietnamiensis G4.</title>
        <authorList>
            <consortium name="US DOE Joint Genome Institute"/>
            <person name="Copeland A."/>
            <person name="Lucas S."/>
            <person name="Lapidus A."/>
            <person name="Barry K."/>
            <person name="Detter J.C."/>
            <person name="Glavina del Rio T."/>
            <person name="Hammon N."/>
            <person name="Israni S."/>
            <person name="Dalin E."/>
            <person name="Tice H."/>
            <person name="Pitluck S."/>
            <person name="Chain P."/>
            <person name="Malfatti S."/>
            <person name="Shin M."/>
            <person name="Vergez L."/>
            <person name="Schmutz J."/>
            <person name="Larimer F."/>
            <person name="Land M."/>
            <person name="Hauser L."/>
            <person name="Kyrpides N."/>
            <person name="Tiedje J."/>
            <person name="Richardson P."/>
        </authorList>
    </citation>
    <scope>NUCLEOTIDE SEQUENCE [LARGE SCALE GENOMIC DNA]</scope>
    <source>
        <strain evidence="3">G4 / LMG 22486</strain>
    </source>
</reference>
<dbReference type="KEGG" id="bvi:Bcep1808_0164"/>
<sequence length="167" mass="18437">MENCWAKLASRAARGMLARQDMSYADLAGELAIIGVPESPRAVEAKIIRGTFRFTFFLQALVASRADCPYQWAGSLFAEEPWQARTARVFGAEMAGQPWLSWRMLSSRLEEIGVTVEHDSLRAQLESGSFSMTLFLQCATVCRFESVYRFLDASSLNRAAVAGASAP</sequence>
<dbReference type="eggNOG" id="ENOG5034BYR">
    <property type="taxonomic scope" value="Bacteria"/>
</dbReference>
<dbReference type="Pfam" id="PF20075">
    <property type="entry name" value="DUF6471"/>
    <property type="match status" value="2"/>
</dbReference>
<dbReference type="HOGENOM" id="CLU_122731_0_0_4"/>